<dbReference type="InterPro" id="IPR012349">
    <property type="entry name" value="Split_barrel_FMN-bd"/>
</dbReference>
<dbReference type="Gene3D" id="2.30.110.10">
    <property type="entry name" value="Electron Transport, Fmn-binding Protein, Chain A"/>
    <property type="match status" value="1"/>
</dbReference>
<name>A0A345E6T7_9EURY</name>
<dbReference type="SUPFAM" id="SSF50475">
    <property type="entry name" value="FMN-binding split barrel"/>
    <property type="match status" value="1"/>
</dbReference>
<dbReference type="OrthoDB" id="288110at2157"/>
<accession>A0A345E6T7</accession>
<evidence type="ECO:0000313" key="4">
    <source>
        <dbReference type="Proteomes" id="UP000253273"/>
    </source>
</evidence>
<dbReference type="KEGG" id="haq:DU484_16510"/>
<proteinExistence type="predicted"/>
<dbReference type="Pfam" id="PF12900">
    <property type="entry name" value="Pyridox_ox_2"/>
    <property type="match status" value="1"/>
</dbReference>
<dbReference type="EMBL" id="CP031148">
    <property type="protein sequence ID" value="AXG11324.1"/>
    <property type="molecule type" value="Genomic_DNA"/>
</dbReference>
<dbReference type="RefSeq" id="WP_114587030.1">
    <property type="nucleotide sequence ID" value="NZ_CP031148.1"/>
</dbReference>
<evidence type="ECO:0000313" key="2">
    <source>
        <dbReference type="EMBL" id="AXG11324.1"/>
    </source>
</evidence>
<accession>A0A345EGK2</accession>
<dbReference type="AlphaFoldDB" id="A0A345E6T7"/>
<reference evidence="1 4" key="2">
    <citation type="submission" date="2018-07" db="EMBL/GenBank/DDBJ databases">
        <title>Genome sequences of Haloplanus sp. CBA1113.</title>
        <authorList>
            <person name="Kim Y.B."/>
            <person name="Roh S.W."/>
        </authorList>
    </citation>
    <scope>NUCLEOTIDE SEQUENCE [LARGE SCALE GENOMIC DNA]</scope>
    <source>
        <strain evidence="1 4">CBA1113</strain>
    </source>
</reference>
<protein>
    <submittedName>
        <fullName evidence="1">Pyridoxamine 5'-phosphate oxidase family protein</fullName>
    </submittedName>
</protein>
<dbReference type="InterPro" id="IPR024747">
    <property type="entry name" value="Pyridox_Oxase-rel"/>
</dbReference>
<dbReference type="Proteomes" id="UP000253273">
    <property type="component" value="Chromosome"/>
</dbReference>
<evidence type="ECO:0000313" key="3">
    <source>
        <dbReference type="Proteomes" id="UP000252985"/>
    </source>
</evidence>
<dbReference type="EMBL" id="CP031150">
    <property type="protein sequence ID" value="AXG07909.1"/>
    <property type="molecule type" value="Genomic_DNA"/>
</dbReference>
<keyword evidence="4" id="KW-1185">Reference proteome</keyword>
<dbReference type="Proteomes" id="UP000252985">
    <property type="component" value="Chromosome"/>
</dbReference>
<evidence type="ECO:0000313" key="1">
    <source>
        <dbReference type="EMBL" id="AXG07909.1"/>
    </source>
</evidence>
<dbReference type="GeneID" id="37288614"/>
<sequence>MTVDDLTDYGMYRMDDAEIRDFLSSQGVGVLGLPADEAPSLRPMSFGYDGADTVYMLYVVGAESRKAKLSDRAEAARFLVYSAETAFNWRSVLLTGRIERVADDDLETLPERVELPWQPDLFRRAVAEERTALYRFVVTDRSGIKHLGLPPAFEAADEDDA</sequence>
<organism evidence="1 4">
    <name type="scientific">Haloplanus rubicundus</name>
    <dbReference type="NCBI Taxonomy" id="1547898"/>
    <lineage>
        <taxon>Archaea</taxon>
        <taxon>Methanobacteriati</taxon>
        <taxon>Methanobacteriota</taxon>
        <taxon>Stenosarchaea group</taxon>
        <taxon>Halobacteria</taxon>
        <taxon>Halobacteriales</taxon>
        <taxon>Haloferacaceae</taxon>
        <taxon>Haloplanus</taxon>
    </lineage>
</organism>
<reference evidence="2 3" key="1">
    <citation type="submission" date="2018-07" db="EMBL/GenBank/DDBJ databases">
        <title>Genome sequences of Haloplanus sp. CBA1112.</title>
        <authorList>
            <person name="Kim Y.B."/>
            <person name="Roh S.W."/>
        </authorList>
    </citation>
    <scope>NUCLEOTIDE SEQUENCE [LARGE SCALE GENOMIC DNA]</scope>
    <source>
        <strain evidence="2 3">CBA1112</strain>
    </source>
</reference>
<dbReference type="KEGG" id="haj:DU500_16555"/>
<gene>
    <name evidence="2" type="ORF">DU484_16510</name>
    <name evidence="1" type="ORF">DU500_16555</name>
</gene>